<dbReference type="PANTHER" id="PTHR43798">
    <property type="entry name" value="MONOACYLGLYCEROL LIPASE"/>
    <property type="match status" value="1"/>
</dbReference>
<dbReference type="Pfam" id="PF12697">
    <property type="entry name" value="Abhydrolase_6"/>
    <property type="match status" value="1"/>
</dbReference>
<dbReference type="RefSeq" id="WP_084796367.1">
    <property type="nucleotide sequence ID" value="NZ_AUII01000037.1"/>
</dbReference>
<evidence type="ECO:0000313" key="4">
    <source>
        <dbReference type="Proteomes" id="UP000321328"/>
    </source>
</evidence>
<keyword evidence="4" id="KW-1185">Reference proteome</keyword>
<dbReference type="InterPro" id="IPR000073">
    <property type="entry name" value="AB_hydrolase_1"/>
</dbReference>
<dbReference type="GO" id="GO:0016787">
    <property type="term" value="F:hydrolase activity"/>
    <property type="evidence" value="ECO:0007669"/>
    <property type="project" value="UniProtKB-KW"/>
</dbReference>
<protein>
    <submittedName>
        <fullName evidence="3">Alpha/beta hydrolase</fullName>
    </submittedName>
</protein>
<dbReference type="STRING" id="1123024.GCA_000423625_04579"/>
<dbReference type="PANTHER" id="PTHR43798:SF31">
    <property type="entry name" value="AB HYDROLASE SUPERFAMILY PROTEIN YCLE"/>
    <property type="match status" value="1"/>
</dbReference>
<dbReference type="GO" id="GO:0016020">
    <property type="term" value="C:membrane"/>
    <property type="evidence" value="ECO:0007669"/>
    <property type="project" value="TreeGrafter"/>
</dbReference>
<organism evidence="3 4">
    <name type="scientific">Pseudonocardia asaccharolytica DSM 44247 = NBRC 16224</name>
    <dbReference type="NCBI Taxonomy" id="1123024"/>
    <lineage>
        <taxon>Bacteria</taxon>
        <taxon>Bacillati</taxon>
        <taxon>Actinomycetota</taxon>
        <taxon>Actinomycetes</taxon>
        <taxon>Pseudonocardiales</taxon>
        <taxon>Pseudonocardiaceae</taxon>
        <taxon>Pseudonocardia</taxon>
    </lineage>
</organism>
<evidence type="ECO:0000313" key="3">
    <source>
        <dbReference type="EMBL" id="GEL19875.1"/>
    </source>
</evidence>
<dbReference type="Proteomes" id="UP000321328">
    <property type="component" value="Unassembled WGS sequence"/>
</dbReference>
<dbReference type="Gene3D" id="3.40.50.1820">
    <property type="entry name" value="alpha/beta hydrolase"/>
    <property type="match status" value="1"/>
</dbReference>
<sequence length="282" mass="29948">MADDRPTHRGGTHVVLEPVKVDGPAGRITGWVTASAADDTFPVLFIHPINMQGRIWADVVERLRPRRRCLLPDLRAHGTSDTAGDFGLDAWLSDCEAFLDAHGVSGPVHVVGGSLGGSLACCLAASRPGQVASVTGIGSSLNFTGVDVAAVLNTFDELGVAGTFRKAFPEITFGPECPQETIELGLRLANPNDVETVKRVWYATVTSDSTQRAATVTAPALVLTGEHDATCTPALGLEMARVLRTEQVLMPDVGHMPMLENPGRVAVLLDHHFAQSERTLAS</sequence>
<dbReference type="InterPro" id="IPR029058">
    <property type="entry name" value="AB_hydrolase_fold"/>
</dbReference>
<dbReference type="OrthoDB" id="3249793at2"/>
<evidence type="ECO:0000256" key="1">
    <source>
        <dbReference type="ARBA" id="ARBA00022801"/>
    </source>
</evidence>
<dbReference type="SUPFAM" id="SSF53474">
    <property type="entry name" value="alpha/beta-Hydrolases"/>
    <property type="match status" value="1"/>
</dbReference>
<name>A0A511D534_9PSEU</name>
<keyword evidence="1 3" id="KW-0378">Hydrolase</keyword>
<reference evidence="3 4" key="1">
    <citation type="submission" date="2019-07" db="EMBL/GenBank/DDBJ databases">
        <title>Whole genome shotgun sequence of Pseudonocardia asaccharolytica NBRC 16224.</title>
        <authorList>
            <person name="Hosoyama A."/>
            <person name="Uohara A."/>
            <person name="Ohji S."/>
            <person name="Ichikawa N."/>
        </authorList>
    </citation>
    <scope>NUCLEOTIDE SEQUENCE [LARGE SCALE GENOMIC DNA]</scope>
    <source>
        <strain evidence="3 4">NBRC 16224</strain>
    </source>
</reference>
<accession>A0A511D534</accession>
<comment type="caution">
    <text evidence="3">The sequence shown here is derived from an EMBL/GenBank/DDBJ whole genome shotgun (WGS) entry which is preliminary data.</text>
</comment>
<gene>
    <name evidence="3" type="ORF">PA7_37120</name>
</gene>
<dbReference type="EMBL" id="BJVI01000049">
    <property type="protein sequence ID" value="GEL19875.1"/>
    <property type="molecule type" value="Genomic_DNA"/>
</dbReference>
<proteinExistence type="predicted"/>
<feature type="domain" description="AB hydrolase-1" evidence="2">
    <location>
        <begin position="43"/>
        <end position="266"/>
    </location>
</feature>
<evidence type="ECO:0000259" key="2">
    <source>
        <dbReference type="Pfam" id="PF12697"/>
    </source>
</evidence>
<dbReference type="AlphaFoldDB" id="A0A511D534"/>
<dbReference type="InterPro" id="IPR050266">
    <property type="entry name" value="AB_hydrolase_sf"/>
</dbReference>